<protein>
    <submittedName>
        <fullName evidence="1">C2 and GRAM domain-containing protein</fullName>
    </submittedName>
</protein>
<proteinExistence type="predicted"/>
<keyword evidence="2" id="KW-1185">Reference proteome</keyword>
<reference evidence="1 2" key="1">
    <citation type="journal article" date="2022" name="Plant J.">
        <title>Chromosome-level genome of Camellia lanceoleosa provides a valuable resource for understanding genome evolution and self-incompatibility.</title>
        <authorList>
            <person name="Gong W."/>
            <person name="Xiao S."/>
            <person name="Wang L."/>
            <person name="Liao Z."/>
            <person name="Chang Y."/>
            <person name="Mo W."/>
            <person name="Hu G."/>
            <person name="Li W."/>
            <person name="Zhao G."/>
            <person name="Zhu H."/>
            <person name="Hu X."/>
            <person name="Ji K."/>
            <person name="Xiang X."/>
            <person name="Song Q."/>
            <person name="Yuan D."/>
            <person name="Jin S."/>
            <person name="Zhang L."/>
        </authorList>
    </citation>
    <scope>NUCLEOTIDE SEQUENCE [LARGE SCALE GENOMIC DNA]</scope>
    <source>
        <strain evidence="1">SQ_2022a</strain>
    </source>
</reference>
<sequence length="138" mass="15939">MRLYVYVLEGKDLAAKDSYVKLQIGKHKSKTRVLRDTTNPAWNEEFAFRVHAMDDELVVSVYHHDDDSGFFNASGDLMGRVRIPVWSVVAEENHKLPPRGFYFYRKAQGFKIDQQRWWLVAPTSLFGSVNDGPSFLVD</sequence>
<dbReference type="EMBL" id="CM045772">
    <property type="protein sequence ID" value="KAI7985097.1"/>
    <property type="molecule type" value="Genomic_DNA"/>
</dbReference>
<evidence type="ECO:0000313" key="2">
    <source>
        <dbReference type="Proteomes" id="UP001060215"/>
    </source>
</evidence>
<dbReference type="Proteomes" id="UP001060215">
    <property type="component" value="Chromosome 15"/>
</dbReference>
<name>A0ACC0FAK4_9ERIC</name>
<accession>A0ACC0FAK4</accession>
<comment type="caution">
    <text evidence="1">The sequence shown here is derived from an EMBL/GenBank/DDBJ whole genome shotgun (WGS) entry which is preliminary data.</text>
</comment>
<evidence type="ECO:0000313" key="1">
    <source>
        <dbReference type="EMBL" id="KAI7985097.1"/>
    </source>
</evidence>
<gene>
    <name evidence="1" type="ORF">LOK49_LG14G01049</name>
</gene>
<organism evidence="1 2">
    <name type="scientific">Camellia lanceoleosa</name>
    <dbReference type="NCBI Taxonomy" id="1840588"/>
    <lineage>
        <taxon>Eukaryota</taxon>
        <taxon>Viridiplantae</taxon>
        <taxon>Streptophyta</taxon>
        <taxon>Embryophyta</taxon>
        <taxon>Tracheophyta</taxon>
        <taxon>Spermatophyta</taxon>
        <taxon>Magnoliopsida</taxon>
        <taxon>eudicotyledons</taxon>
        <taxon>Gunneridae</taxon>
        <taxon>Pentapetalae</taxon>
        <taxon>asterids</taxon>
        <taxon>Ericales</taxon>
        <taxon>Theaceae</taxon>
        <taxon>Camellia</taxon>
    </lineage>
</organism>